<comment type="subcellular location">
    <subcellularLocation>
        <location evidence="1">Cell membrane</location>
        <topology evidence="1">Multi-pass membrane protein</topology>
    </subcellularLocation>
</comment>
<dbReference type="EMBL" id="VHSG01000004">
    <property type="protein sequence ID" value="TQV85243.1"/>
    <property type="molecule type" value="Genomic_DNA"/>
</dbReference>
<dbReference type="PROSITE" id="PS50929">
    <property type="entry name" value="ABC_TM1F"/>
    <property type="match status" value="1"/>
</dbReference>
<dbReference type="InterPro" id="IPR036640">
    <property type="entry name" value="ABC1_TM_sf"/>
</dbReference>
<evidence type="ECO:0000313" key="15">
    <source>
        <dbReference type="Proteomes" id="UP000319732"/>
    </source>
</evidence>
<evidence type="ECO:0000256" key="1">
    <source>
        <dbReference type="ARBA" id="ARBA00004651"/>
    </source>
</evidence>
<keyword evidence="7" id="KW-0067">ATP-binding</keyword>
<evidence type="ECO:0000259" key="13">
    <source>
        <dbReference type="PROSITE" id="PS50990"/>
    </source>
</evidence>
<dbReference type="CDD" id="cd18587">
    <property type="entry name" value="ABC_6TM_LapB_like"/>
    <property type="match status" value="1"/>
</dbReference>
<feature type="domain" description="ABC transmembrane type-1" evidence="12">
    <location>
        <begin position="177"/>
        <end position="455"/>
    </location>
</feature>
<keyword evidence="2" id="KW-0813">Transport</keyword>
<dbReference type="GO" id="GO:0008233">
    <property type="term" value="F:peptidase activity"/>
    <property type="evidence" value="ECO:0007669"/>
    <property type="project" value="InterPro"/>
</dbReference>
<dbReference type="Proteomes" id="UP000319732">
    <property type="component" value="Unassembled WGS sequence"/>
</dbReference>
<keyword evidence="9 10" id="KW-0472">Membrane</keyword>
<dbReference type="FunFam" id="3.40.50.300:FF:000299">
    <property type="entry name" value="ABC transporter ATP-binding protein/permease"/>
    <property type="match status" value="1"/>
</dbReference>
<dbReference type="OrthoDB" id="9806127at2"/>
<keyword evidence="3" id="KW-1003">Cell membrane</keyword>
<dbReference type="PANTHER" id="PTHR43394:SF1">
    <property type="entry name" value="ATP-BINDING CASSETTE SUB-FAMILY B MEMBER 10, MITOCHONDRIAL"/>
    <property type="match status" value="1"/>
</dbReference>
<dbReference type="CDD" id="cd03245">
    <property type="entry name" value="ABCC_bacteriocin_exporters"/>
    <property type="match status" value="1"/>
</dbReference>
<keyword evidence="4 10" id="KW-0812">Transmembrane</keyword>
<evidence type="ECO:0000256" key="8">
    <source>
        <dbReference type="ARBA" id="ARBA00022989"/>
    </source>
</evidence>
<accession>A0A545U768</accession>
<evidence type="ECO:0000256" key="10">
    <source>
        <dbReference type="SAM" id="Phobius"/>
    </source>
</evidence>
<evidence type="ECO:0000256" key="3">
    <source>
        <dbReference type="ARBA" id="ARBA00022475"/>
    </source>
</evidence>
<reference evidence="14 15" key="1">
    <citation type="submission" date="2019-06" db="EMBL/GenBank/DDBJ databases">
        <title>Whole genome sequence for Cellvibrionaceae sp. R142.</title>
        <authorList>
            <person name="Wang G."/>
        </authorList>
    </citation>
    <scope>NUCLEOTIDE SEQUENCE [LARGE SCALE GENOMIC DNA]</scope>
    <source>
        <strain evidence="14 15">R142</strain>
    </source>
</reference>
<dbReference type="Gene3D" id="3.40.50.300">
    <property type="entry name" value="P-loop containing nucleotide triphosphate hydrolases"/>
    <property type="match status" value="1"/>
</dbReference>
<evidence type="ECO:0000256" key="7">
    <source>
        <dbReference type="ARBA" id="ARBA00022840"/>
    </source>
</evidence>
<dbReference type="InterPro" id="IPR005074">
    <property type="entry name" value="Peptidase_C39"/>
</dbReference>
<dbReference type="GO" id="GO:0015421">
    <property type="term" value="F:ABC-type oligopeptide transporter activity"/>
    <property type="evidence" value="ECO:0007669"/>
    <property type="project" value="TreeGrafter"/>
</dbReference>
<dbReference type="SMART" id="SM00382">
    <property type="entry name" value="AAA"/>
    <property type="match status" value="1"/>
</dbReference>
<evidence type="ECO:0000256" key="5">
    <source>
        <dbReference type="ARBA" id="ARBA00022741"/>
    </source>
</evidence>
<evidence type="ECO:0000256" key="4">
    <source>
        <dbReference type="ARBA" id="ARBA00022692"/>
    </source>
</evidence>
<proteinExistence type="predicted"/>
<evidence type="ECO:0000259" key="11">
    <source>
        <dbReference type="PROSITE" id="PS50893"/>
    </source>
</evidence>
<evidence type="ECO:0000256" key="9">
    <source>
        <dbReference type="ARBA" id="ARBA00023136"/>
    </source>
</evidence>
<feature type="domain" description="ABC transporter" evidence="11">
    <location>
        <begin position="489"/>
        <end position="722"/>
    </location>
</feature>
<evidence type="ECO:0000256" key="2">
    <source>
        <dbReference type="ARBA" id="ARBA00022448"/>
    </source>
</evidence>
<feature type="domain" description="Peptidase C39" evidence="13">
    <location>
        <begin position="13"/>
        <end position="136"/>
    </location>
</feature>
<comment type="caution">
    <text evidence="14">The sequence shown here is derived from an EMBL/GenBank/DDBJ whole genome shotgun (WGS) entry which is preliminary data.</text>
</comment>
<dbReference type="PANTHER" id="PTHR43394">
    <property type="entry name" value="ATP-DEPENDENT PERMEASE MDL1, MITOCHONDRIAL"/>
    <property type="match status" value="1"/>
</dbReference>
<evidence type="ECO:0000259" key="12">
    <source>
        <dbReference type="PROSITE" id="PS50929"/>
    </source>
</evidence>
<dbReference type="InterPro" id="IPR027417">
    <property type="entry name" value="P-loop_NTPase"/>
</dbReference>
<keyword evidence="15" id="KW-1185">Reference proteome</keyword>
<keyword evidence="8 10" id="KW-1133">Transmembrane helix</keyword>
<dbReference type="GO" id="GO:0005886">
    <property type="term" value="C:plasma membrane"/>
    <property type="evidence" value="ECO:0007669"/>
    <property type="project" value="UniProtKB-SubCell"/>
</dbReference>
<dbReference type="PROSITE" id="PS50990">
    <property type="entry name" value="PEPTIDASE_C39"/>
    <property type="match status" value="1"/>
</dbReference>
<dbReference type="InterPro" id="IPR017750">
    <property type="entry name" value="ATPase_T1SS"/>
</dbReference>
<name>A0A545U768_9GAMM</name>
<keyword evidence="5" id="KW-0547">Nucleotide-binding</keyword>
<gene>
    <name evidence="14" type="ORF">FKG94_03395</name>
</gene>
<organism evidence="14 15">
    <name type="scientific">Exilibacterium tricleocarpae</name>
    <dbReference type="NCBI Taxonomy" id="2591008"/>
    <lineage>
        <taxon>Bacteria</taxon>
        <taxon>Pseudomonadati</taxon>
        <taxon>Pseudomonadota</taxon>
        <taxon>Gammaproteobacteria</taxon>
        <taxon>Cellvibrionales</taxon>
        <taxon>Cellvibrionaceae</taxon>
        <taxon>Exilibacterium</taxon>
    </lineage>
</organism>
<dbReference type="GO" id="GO:0005524">
    <property type="term" value="F:ATP binding"/>
    <property type="evidence" value="ECO:0007669"/>
    <property type="project" value="UniProtKB-KW"/>
</dbReference>
<dbReference type="Pfam" id="PF00664">
    <property type="entry name" value="ABC_membrane"/>
    <property type="match status" value="1"/>
</dbReference>
<dbReference type="NCBIfam" id="TIGR03375">
    <property type="entry name" value="type_I_sec_LssB"/>
    <property type="match status" value="1"/>
</dbReference>
<dbReference type="SUPFAM" id="SSF52540">
    <property type="entry name" value="P-loop containing nucleoside triphosphate hydrolases"/>
    <property type="match status" value="1"/>
</dbReference>
<evidence type="ECO:0000256" key="6">
    <source>
        <dbReference type="ARBA" id="ARBA00022801"/>
    </source>
</evidence>
<dbReference type="Gene3D" id="1.20.1560.10">
    <property type="entry name" value="ABC transporter type 1, transmembrane domain"/>
    <property type="match status" value="1"/>
</dbReference>
<dbReference type="PROSITE" id="PS50893">
    <property type="entry name" value="ABC_TRANSPORTER_2"/>
    <property type="match status" value="1"/>
</dbReference>
<dbReference type="SUPFAM" id="SSF90123">
    <property type="entry name" value="ABC transporter transmembrane region"/>
    <property type="match status" value="1"/>
</dbReference>
<protein>
    <submittedName>
        <fullName evidence="14">Type I secretion system permease/ATPase</fullName>
    </submittedName>
</protein>
<dbReference type="RefSeq" id="WP_142902790.1">
    <property type="nucleotide sequence ID" value="NZ_ML660088.1"/>
</dbReference>
<dbReference type="InterPro" id="IPR039421">
    <property type="entry name" value="Type_1_exporter"/>
</dbReference>
<dbReference type="Pfam" id="PF00005">
    <property type="entry name" value="ABC_tran"/>
    <property type="match status" value="1"/>
</dbReference>
<dbReference type="InterPro" id="IPR003439">
    <property type="entry name" value="ABC_transporter-like_ATP-bd"/>
</dbReference>
<dbReference type="InterPro" id="IPR003593">
    <property type="entry name" value="AAA+_ATPase"/>
</dbReference>
<sequence>MKQEAAKQAPPAPADTFHDPLLECLLLLCKLEQTPCSATALTAGLPLVEQCLTPELFVRAAARAGFSAKIVARPLGQLSNLVLPAVVLLDDNRAAVLVELDAERGVARLLESESGGERRCSVDDLGRHYSGYAIFTRPQYRFDARTRELETRAGRRRQQGHWFWGVMAKSWRIYRDVLLASLLINLFVLANPLFVMNVYDRVVPNAALETLWVLAIGVSIVYGFDLLLKTLRAYFIEVAGKKSDILLSSLIFERVLGAKLADRPASVGAFASQFREFESVRNFITSSTVTAFIDLPFVVLFLAVIAYVGGPLVFGPLLAIPVIIGYGLFVQGPLRRAVEQTFQSSAQKNATLVETLTGIETVKTLGAEGRLQRLWEKSVGHLAQWGQQTRTLSNSAATVAGAVQQFTSVVVVVSGVYLIAEKELTVGALIACVLLTSRALAPMAQVASLLVNYHQTQTALRSLDDIVNKPQERDADRHFIQRPDVRGGVQFDKVSFCYPGEEVPALDNVSFKIAPGERVAVIGRIGSGKSTVQKLVMGLYQPQEGAVLVDDIDIKQIDPADLRSSIGYVSQDITLFFGSIKDNIAFGAPHCDDAQIVRAAEIAGLNEFINSHPLGFQRPVGERGEALSGGQRQSIGVARAVLNDPPLYLLDEPTTAMDHSSEARMLRQLHEHLQEKTLLLVTHKTSLLSLVDRILVLDRGKLLADGPKESVLAALKKGQLRVA</sequence>
<dbReference type="AlphaFoldDB" id="A0A545U768"/>
<dbReference type="Gene3D" id="3.90.70.10">
    <property type="entry name" value="Cysteine proteinases"/>
    <property type="match status" value="1"/>
</dbReference>
<dbReference type="GO" id="GO:0016887">
    <property type="term" value="F:ATP hydrolysis activity"/>
    <property type="evidence" value="ECO:0007669"/>
    <property type="project" value="InterPro"/>
</dbReference>
<evidence type="ECO:0000313" key="14">
    <source>
        <dbReference type="EMBL" id="TQV85243.1"/>
    </source>
</evidence>
<feature type="transmembrane region" description="Helical" evidence="10">
    <location>
        <begin position="211"/>
        <end position="228"/>
    </location>
</feature>
<dbReference type="GO" id="GO:0006508">
    <property type="term" value="P:proteolysis"/>
    <property type="evidence" value="ECO:0007669"/>
    <property type="project" value="InterPro"/>
</dbReference>
<feature type="transmembrane region" description="Helical" evidence="10">
    <location>
        <begin position="177"/>
        <end position="199"/>
    </location>
</feature>
<dbReference type="InterPro" id="IPR011527">
    <property type="entry name" value="ABC1_TM_dom"/>
</dbReference>
<keyword evidence="6" id="KW-0378">Hydrolase</keyword>